<name>A0A7X9YFS5_9GAMM</name>
<sequence>MTKSNNTPLRRTQRDYSLGFKLQAVDALEKGDMTDKQAQKFMAFKVVQPWLLG</sequence>
<dbReference type="Proteomes" id="UP000519126">
    <property type="component" value="Unassembled WGS sequence"/>
</dbReference>
<dbReference type="EMBL" id="JABBCX010000002">
    <property type="protein sequence ID" value="NMF47982.1"/>
    <property type="molecule type" value="Genomic_DNA"/>
</dbReference>
<dbReference type="AlphaFoldDB" id="A0A7X9YFS5"/>
<proteinExistence type="predicted"/>
<evidence type="ECO:0000313" key="1">
    <source>
        <dbReference type="EMBL" id="NMF47982.1"/>
    </source>
</evidence>
<organism evidence="1 2">
    <name type="scientific">Pseudoalteromonas arctica</name>
    <dbReference type="NCBI Taxonomy" id="394751"/>
    <lineage>
        <taxon>Bacteria</taxon>
        <taxon>Pseudomonadati</taxon>
        <taxon>Pseudomonadota</taxon>
        <taxon>Gammaproteobacteria</taxon>
        <taxon>Alteromonadales</taxon>
        <taxon>Pseudoalteromonadaceae</taxon>
        <taxon>Pseudoalteromonas</taxon>
    </lineage>
</organism>
<protein>
    <recommendedName>
        <fullName evidence="3">Transposase</fullName>
    </recommendedName>
</protein>
<gene>
    <name evidence="1" type="ORF">HHL01_07280</name>
</gene>
<reference evidence="1 2" key="1">
    <citation type="submission" date="2020-04" db="EMBL/GenBank/DDBJ databases">
        <title>Genome Sequencing and Assembley of Pseudoalteromonas artica.</title>
        <authorList>
            <person name="Akerly B."/>
            <person name="Cook G."/>
        </authorList>
    </citation>
    <scope>NUCLEOTIDE SEQUENCE [LARGE SCALE GENOMIC DNA]</scope>
    <source>
        <strain evidence="1 2">NEC-BIFX-0059</strain>
    </source>
</reference>
<evidence type="ECO:0000313" key="2">
    <source>
        <dbReference type="Proteomes" id="UP000519126"/>
    </source>
</evidence>
<evidence type="ECO:0008006" key="3">
    <source>
        <dbReference type="Google" id="ProtNLM"/>
    </source>
</evidence>
<accession>A0A7X9YFS5</accession>
<comment type="caution">
    <text evidence="1">The sequence shown here is derived from an EMBL/GenBank/DDBJ whole genome shotgun (WGS) entry which is preliminary data.</text>
</comment>